<organism evidence="1 2">
    <name type="scientific">Musa acuminata subsp. malaccensis</name>
    <name type="common">Wild banana</name>
    <name type="synonym">Musa malaccensis</name>
    <dbReference type="NCBI Taxonomy" id="214687"/>
    <lineage>
        <taxon>Eukaryota</taxon>
        <taxon>Viridiplantae</taxon>
        <taxon>Streptophyta</taxon>
        <taxon>Embryophyta</taxon>
        <taxon>Tracheophyta</taxon>
        <taxon>Spermatophyta</taxon>
        <taxon>Magnoliopsida</taxon>
        <taxon>Liliopsida</taxon>
        <taxon>Zingiberales</taxon>
        <taxon>Musaceae</taxon>
        <taxon>Musa</taxon>
    </lineage>
</organism>
<name>A0A804IBP6_MUSAM</name>
<accession>A0A804IBP6</accession>
<protein>
    <submittedName>
        <fullName evidence="1">Uncharacterized protein</fullName>
    </submittedName>
</protein>
<sequence length="81" mass="9015">MPATPPIQLVVLPRQEVGYMYCRKLNFISYNVALLTNWSVPCAVNLVTALDGLSVPMHSLIVDMKLGFIHSCETGFTVYLI</sequence>
<dbReference type="Gramene" id="Ma03_t13590.1">
    <property type="protein sequence ID" value="Ma03_p13590.1"/>
    <property type="gene ID" value="Ma03_g13590"/>
</dbReference>
<dbReference type="Proteomes" id="UP000012960">
    <property type="component" value="Unplaced"/>
</dbReference>
<dbReference type="InParanoid" id="A0A804IBP6"/>
<evidence type="ECO:0000313" key="1">
    <source>
        <dbReference type="EnsemblPlants" id="Ma03_p13590.1"/>
    </source>
</evidence>
<dbReference type="AlphaFoldDB" id="A0A804IBP6"/>
<dbReference type="EnsemblPlants" id="Ma03_t13590.1">
    <property type="protein sequence ID" value="Ma03_p13590.1"/>
    <property type="gene ID" value="Ma03_g13590"/>
</dbReference>
<reference evidence="1" key="1">
    <citation type="submission" date="2021-05" db="UniProtKB">
        <authorList>
            <consortium name="EnsemblPlants"/>
        </authorList>
    </citation>
    <scope>IDENTIFICATION</scope>
    <source>
        <strain evidence="1">subsp. malaccensis</strain>
    </source>
</reference>
<keyword evidence="2" id="KW-1185">Reference proteome</keyword>
<proteinExistence type="predicted"/>
<evidence type="ECO:0000313" key="2">
    <source>
        <dbReference type="Proteomes" id="UP000012960"/>
    </source>
</evidence>